<dbReference type="Proteomes" id="UP000309676">
    <property type="component" value="Unassembled WGS sequence"/>
</dbReference>
<comment type="caution">
    <text evidence="2">The sequence shown here is derived from an EMBL/GenBank/DDBJ whole genome shotgun (WGS) entry which is preliminary data.</text>
</comment>
<proteinExistence type="predicted"/>
<reference evidence="2 3" key="1">
    <citation type="submission" date="2019-05" db="EMBL/GenBank/DDBJ databases">
        <authorList>
            <person name="Narsing Rao M.P."/>
            <person name="Li W.J."/>
        </authorList>
    </citation>
    <scope>NUCLEOTIDE SEQUENCE [LARGE SCALE GENOMIC DNA]</scope>
    <source>
        <strain evidence="2 3">SYSU_K30003</strain>
    </source>
</reference>
<dbReference type="InterPro" id="IPR036514">
    <property type="entry name" value="SGNH_hydro_sf"/>
</dbReference>
<name>A0A5R9GGH3_9BACL</name>
<evidence type="ECO:0000259" key="1">
    <source>
        <dbReference type="Pfam" id="PF13472"/>
    </source>
</evidence>
<dbReference type="InterPro" id="IPR013830">
    <property type="entry name" value="SGNH_hydro"/>
</dbReference>
<dbReference type="OrthoDB" id="193632at2"/>
<gene>
    <name evidence="2" type="ORF">FE782_11055</name>
</gene>
<dbReference type="AlphaFoldDB" id="A0A5R9GGH3"/>
<evidence type="ECO:0000313" key="2">
    <source>
        <dbReference type="EMBL" id="TLS52488.1"/>
    </source>
</evidence>
<dbReference type="RefSeq" id="WP_138194144.1">
    <property type="nucleotide sequence ID" value="NZ_VCIW01000005.1"/>
</dbReference>
<feature type="domain" description="SGNH hydrolase-type esterase" evidence="1">
    <location>
        <begin position="157"/>
        <end position="336"/>
    </location>
</feature>
<organism evidence="2 3">
    <name type="scientific">Paenibacillus antri</name>
    <dbReference type="NCBI Taxonomy" id="2582848"/>
    <lineage>
        <taxon>Bacteria</taxon>
        <taxon>Bacillati</taxon>
        <taxon>Bacillota</taxon>
        <taxon>Bacilli</taxon>
        <taxon>Bacillales</taxon>
        <taxon>Paenibacillaceae</taxon>
        <taxon>Paenibacillus</taxon>
    </lineage>
</organism>
<dbReference type="SUPFAM" id="SSF52266">
    <property type="entry name" value="SGNH hydrolase"/>
    <property type="match status" value="1"/>
</dbReference>
<protein>
    <recommendedName>
        <fullName evidence="1">SGNH hydrolase-type esterase domain-containing protein</fullName>
    </recommendedName>
</protein>
<dbReference type="PANTHER" id="PTHR30383">
    <property type="entry name" value="THIOESTERASE 1/PROTEASE 1/LYSOPHOSPHOLIPASE L1"/>
    <property type="match status" value="1"/>
</dbReference>
<dbReference type="PANTHER" id="PTHR30383:SF5">
    <property type="entry name" value="SGNH HYDROLASE-TYPE ESTERASE DOMAIN-CONTAINING PROTEIN"/>
    <property type="match status" value="1"/>
</dbReference>
<dbReference type="EMBL" id="VCIW01000005">
    <property type="protein sequence ID" value="TLS52488.1"/>
    <property type="molecule type" value="Genomic_DNA"/>
</dbReference>
<dbReference type="Gene3D" id="3.40.50.1110">
    <property type="entry name" value="SGNH hydrolase"/>
    <property type="match status" value="1"/>
</dbReference>
<dbReference type="InterPro" id="IPR051532">
    <property type="entry name" value="Ester_Hydrolysis_Enzymes"/>
</dbReference>
<dbReference type="GO" id="GO:0004622">
    <property type="term" value="F:phosphatidylcholine lysophospholipase activity"/>
    <property type="evidence" value="ECO:0007669"/>
    <property type="project" value="TreeGrafter"/>
</dbReference>
<accession>A0A5R9GGH3</accession>
<evidence type="ECO:0000313" key="3">
    <source>
        <dbReference type="Proteomes" id="UP000309676"/>
    </source>
</evidence>
<sequence length="348" mass="39111">MAEQAITARGEGNNEYMMSKQKSESFVFVKEDPLPLRYRPIADQTLGVRKSPLSSDAKHVRFEEGKDFVVDYDQATIRRTEGSRIPDGSQHPMYGVSPFDHTQYPDYSNRNYTVYADYWTDDPRTDDRFTVSDVERSAYLKRIARKLSSGEEALYVVYGDSISAGGEASEERLAYYGRFAESLRLLFPEGRIKIVNKSVGGEASDGGASRILDDVVPRQPDLVSIGYGMNDQNRHPHGNSVPLKLFESHLRYMVETLRKECGCDILLVTPCEPNPHWEHASGATHLYADTIKKLGVEYGVGVADAHALWNEELSAGKTPESLLLNNINHPNDYGHWIYSCAFASMLKL</sequence>
<dbReference type="Pfam" id="PF13472">
    <property type="entry name" value="Lipase_GDSL_2"/>
    <property type="match status" value="1"/>
</dbReference>
<keyword evidence="3" id="KW-1185">Reference proteome</keyword>